<protein>
    <submittedName>
        <fullName evidence="2">Uncharacterized protein</fullName>
    </submittedName>
</protein>
<evidence type="ECO:0000256" key="1">
    <source>
        <dbReference type="SAM" id="Phobius"/>
    </source>
</evidence>
<sequence>MQTVWATESDNSVFRDVTNTYFFLSFTDKVVVCSTFLVPTQIKFFNWPMLILDSERSDECVNFTMLCVCVFFLLYTRTCRNNASISNFRGGF</sequence>
<dbReference type="AlphaFoldDB" id="A0A6G0Y067"/>
<dbReference type="Proteomes" id="UP000478052">
    <property type="component" value="Unassembled WGS sequence"/>
</dbReference>
<keyword evidence="1" id="KW-1133">Transmembrane helix</keyword>
<reference evidence="2 3" key="1">
    <citation type="submission" date="2019-08" db="EMBL/GenBank/DDBJ databases">
        <title>Whole genome of Aphis craccivora.</title>
        <authorList>
            <person name="Voronova N.V."/>
            <person name="Shulinski R.S."/>
            <person name="Bandarenka Y.V."/>
            <person name="Zhorov D.G."/>
            <person name="Warner D."/>
        </authorList>
    </citation>
    <scope>NUCLEOTIDE SEQUENCE [LARGE SCALE GENOMIC DNA]</scope>
    <source>
        <strain evidence="2">180601</strain>
        <tissue evidence="2">Whole Body</tissue>
    </source>
</reference>
<evidence type="ECO:0000313" key="2">
    <source>
        <dbReference type="EMBL" id="KAF0746620.1"/>
    </source>
</evidence>
<keyword evidence="1" id="KW-0472">Membrane</keyword>
<feature type="transmembrane region" description="Helical" evidence="1">
    <location>
        <begin position="20"/>
        <end position="39"/>
    </location>
</feature>
<dbReference type="EMBL" id="VUJU01007137">
    <property type="protein sequence ID" value="KAF0746620.1"/>
    <property type="molecule type" value="Genomic_DNA"/>
</dbReference>
<name>A0A6G0Y067_APHCR</name>
<evidence type="ECO:0000313" key="3">
    <source>
        <dbReference type="Proteomes" id="UP000478052"/>
    </source>
</evidence>
<organism evidence="2 3">
    <name type="scientific">Aphis craccivora</name>
    <name type="common">Cowpea aphid</name>
    <dbReference type="NCBI Taxonomy" id="307492"/>
    <lineage>
        <taxon>Eukaryota</taxon>
        <taxon>Metazoa</taxon>
        <taxon>Ecdysozoa</taxon>
        <taxon>Arthropoda</taxon>
        <taxon>Hexapoda</taxon>
        <taxon>Insecta</taxon>
        <taxon>Pterygota</taxon>
        <taxon>Neoptera</taxon>
        <taxon>Paraneoptera</taxon>
        <taxon>Hemiptera</taxon>
        <taxon>Sternorrhyncha</taxon>
        <taxon>Aphidomorpha</taxon>
        <taxon>Aphidoidea</taxon>
        <taxon>Aphididae</taxon>
        <taxon>Aphidini</taxon>
        <taxon>Aphis</taxon>
        <taxon>Aphis</taxon>
    </lineage>
</organism>
<feature type="transmembrane region" description="Helical" evidence="1">
    <location>
        <begin position="60"/>
        <end position="76"/>
    </location>
</feature>
<proteinExistence type="predicted"/>
<keyword evidence="1" id="KW-0812">Transmembrane</keyword>
<keyword evidence="3" id="KW-1185">Reference proteome</keyword>
<gene>
    <name evidence="2" type="ORF">FWK35_00032464</name>
</gene>
<accession>A0A6G0Y067</accession>
<comment type="caution">
    <text evidence="2">The sequence shown here is derived from an EMBL/GenBank/DDBJ whole genome shotgun (WGS) entry which is preliminary data.</text>
</comment>